<dbReference type="GO" id="GO:0016491">
    <property type="term" value="F:oxidoreductase activity"/>
    <property type="evidence" value="ECO:0007669"/>
    <property type="project" value="UniProtKB-KW"/>
</dbReference>
<sequence>MSLTSVRNLRTQWFPPKASFTEKELPSQHGRVFIVTGGNSGVGFELCRILYGSGATIYMASRSKASSESLRAGHAIQSIVKASPAPKVPGKIKFLRLDLSDLESVKEAATAFAQEESKLDVLWNNAGSGAHRVKAGAKTAQGFEAMVGMHCVATLLFTKLLRPQLRAAAAAPETPRGSVRVVWTSSFLAEGMSPPNGIDFNVLDKGTKDRGRNYAASKVGTWMLGRELARRSQLEEDNIVSVVQNPGNLKSGAYAETSAIAMCFIRPFLHETKLGAYTELYAGLSTEITPEQNGAYIIPWGRIRPDEDCPRRDIIAAMTPTEEGGLGYQAQFWDWCELQWKPFV</sequence>
<dbReference type="Pfam" id="PF00106">
    <property type="entry name" value="adh_short"/>
    <property type="match status" value="1"/>
</dbReference>
<dbReference type="Proteomes" id="UP001152649">
    <property type="component" value="Unassembled WGS sequence"/>
</dbReference>
<keyword evidence="2" id="KW-0521">NADP</keyword>
<dbReference type="InterPro" id="IPR002347">
    <property type="entry name" value="SDR_fam"/>
</dbReference>
<dbReference type="PRINTS" id="PR00081">
    <property type="entry name" value="GDHRDH"/>
</dbReference>
<dbReference type="PANTHER" id="PTHR24320">
    <property type="entry name" value="RETINOL DEHYDROGENASE"/>
    <property type="match status" value="1"/>
</dbReference>
<dbReference type="EMBL" id="CAJVPG010000066">
    <property type="protein sequence ID" value="CAG8303125.1"/>
    <property type="molecule type" value="Genomic_DNA"/>
</dbReference>
<dbReference type="PANTHER" id="PTHR24320:SF236">
    <property type="entry name" value="SHORT-CHAIN DEHYDROGENASE-RELATED"/>
    <property type="match status" value="1"/>
</dbReference>
<evidence type="ECO:0000256" key="1">
    <source>
        <dbReference type="ARBA" id="ARBA00006484"/>
    </source>
</evidence>
<comment type="similarity">
    <text evidence="1">Belongs to the short-chain dehydrogenases/reductases (SDR) family.</text>
</comment>
<organism evidence="4 5">
    <name type="scientific">Penicillium salamii</name>
    <dbReference type="NCBI Taxonomy" id="1612424"/>
    <lineage>
        <taxon>Eukaryota</taxon>
        <taxon>Fungi</taxon>
        <taxon>Dikarya</taxon>
        <taxon>Ascomycota</taxon>
        <taxon>Pezizomycotina</taxon>
        <taxon>Eurotiomycetes</taxon>
        <taxon>Eurotiomycetidae</taxon>
        <taxon>Eurotiales</taxon>
        <taxon>Aspergillaceae</taxon>
        <taxon>Penicillium</taxon>
    </lineage>
</organism>
<reference evidence="4" key="1">
    <citation type="submission" date="2021-07" db="EMBL/GenBank/DDBJ databases">
        <authorList>
            <person name="Branca A.L. A."/>
        </authorList>
    </citation>
    <scope>NUCLEOTIDE SEQUENCE</scope>
</reference>
<keyword evidence="3" id="KW-0560">Oxidoreductase</keyword>
<evidence type="ECO:0000313" key="4">
    <source>
        <dbReference type="EMBL" id="CAG8303125.1"/>
    </source>
</evidence>
<dbReference type="OrthoDB" id="191139at2759"/>
<dbReference type="SUPFAM" id="SSF51735">
    <property type="entry name" value="NAD(P)-binding Rossmann-fold domains"/>
    <property type="match status" value="1"/>
</dbReference>
<dbReference type="InterPro" id="IPR036291">
    <property type="entry name" value="NAD(P)-bd_dom_sf"/>
</dbReference>
<accession>A0A9W4ILN1</accession>
<keyword evidence="5" id="KW-1185">Reference proteome</keyword>
<protein>
    <submittedName>
        <fullName evidence="4">Uncharacterized protein</fullName>
    </submittedName>
</protein>
<evidence type="ECO:0000313" key="5">
    <source>
        <dbReference type="Proteomes" id="UP001152649"/>
    </source>
</evidence>
<comment type="caution">
    <text evidence="4">The sequence shown here is derived from an EMBL/GenBank/DDBJ whole genome shotgun (WGS) entry which is preliminary data.</text>
</comment>
<dbReference type="InterPro" id="IPR020904">
    <property type="entry name" value="Sc_DH/Rdtase_CS"/>
</dbReference>
<dbReference type="PROSITE" id="PS00061">
    <property type="entry name" value="ADH_SHORT"/>
    <property type="match status" value="1"/>
</dbReference>
<gene>
    <name evidence="4" type="ORF">PSALAMII_LOCUS1926</name>
</gene>
<proteinExistence type="inferred from homology"/>
<dbReference type="Gene3D" id="3.40.50.720">
    <property type="entry name" value="NAD(P)-binding Rossmann-like Domain"/>
    <property type="match status" value="1"/>
</dbReference>
<dbReference type="AlphaFoldDB" id="A0A9W4ILN1"/>
<name>A0A9W4ILN1_9EURO</name>
<evidence type="ECO:0000256" key="2">
    <source>
        <dbReference type="ARBA" id="ARBA00022857"/>
    </source>
</evidence>
<evidence type="ECO:0000256" key="3">
    <source>
        <dbReference type="ARBA" id="ARBA00023002"/>
    </source>
</evidence>